<evidence type="ECO:0000259" key="11">
    <source>
        <dbReference type="Pfam" id="PF03033"/>
    </source>
</evidence>
<dbReference type="GO" id="GO:0005886">
    <property type="term" value="C:plasma membrane"/>
    <property type="evidence" value="ECO:0007669"/>
    <property type="project" value="UniProtKB-SubCell"/>
</dbReference>
<sequence>MKRIVIAAAGTGGHVFPALAVAKKLIAEGWQVDWVGTREARLEAKVVPANGIALHQVSMTGVRGHGAKRLLKAPWTLLSAVRQCRALLKQLQPDVVLTFGGYVCAPMGMAARWAGVPLLVHEQNAVAGMTTRLLAPIASLVMLGLPLAKKPLKQAQLVGNPLREEIERLALQAAENNSETAEKLSILVVGGSLGAKVLNDVLPQATAKLAMPVNVVHQCGEGNSPAVREGYASRAGNQQHSLSVSDFIDDMASAYCNADLVICRAGALTVSELAALAKPAIFVPLPHAVDDHQTANARVLVDAGAALLLPQAELTAEQLAKQLQSLLQDPDQLWKMARFARQCASPQAALNVAQKCIDSARNRAA</sequence>
<feature type="binding site" evidence="10">
    <location>
        <position position="124"/>
    </location>
    <ligand>
        <name>UDP-N-acetyl-alpha-D-glucosamine</name>
        <dbReference type="ChEBI" id="CHEBI:57705"/>
    </ligand>
</feature>
<keyword evidence="14" id="KW-1185">Reference proteome</keyword>
<protein>
    <recommendedName>
        <fullName evidence="10">UDP-N-acetylglucosamine--N-acetylmuramyl-(pentapeptide) pyrophosphoryl-undecaprenol N-acetylglucosamine transferase</fullName>
        <ecNumber evidence="10">2.4.1.227</ecNumber>
    </recommendedName>
    <alternativeName>
        <fullName evidence="10">Undecaprenyl-PP-MurNAc-pentapeptide-UDPGlcNAc GlcNAc transferase</fullName>
    </alternativeName>
</protein>
<reference evidence="13 14" key="1">
    <citation type="submission" date="2019-03" db="EMBL/GenBank/DDBJ databases">
        <title>Freshwater and sediment microbial communities from various areas in North America, analyzing microbe dynamics in response to fracking.</title>
        <authorList>
            <person name="Lamendella R."/>
        </authorList>
    </citation>
    <scope>NUCLEOTIDE SEQUENCE [LARGE SCALE GENOMIC DNA]</scope>
    <source>
        <strain evidence="13 14">18_TX</strain>
    </source>
</reference>
<dbReference type="InterPro" id="IPR007235">
    <property type="entry name" value="Glyco_trans_28_C"/>
</dbReference>
<feature type="binding site" evidence="10">
    <location>
        <begin position="11"/>
        <end position="13"/>
    </location>
    <ligand>
        <name>UDP-N-acetyl-alpha-D-glucosamine</name>
        <dbReference type="ChEBI" id="CHEBI:57705"/>
    </ligand>
</feature>
<gene>
    <name evidence="10" type="primary">murG</name>
    <name evidence="13" type="ORF">DEU29_10830</name>
</gene>
<evidence type="ECO:0000256" key="4">
    <source>
        <dbReference type="ARBA" id="ARBA00022679"/>
    </source>
</evidence>
<accession>A0A4R6P5W4</accession>
<dbReference type="CDD" id="cd03785">
    <property type="entry name" value="GT28_MurG"/>
    <property type="match status" value="1"/>
</dbReference>
<comment type="subcellular location">
    <subcellularLocation>
        <location evidence="10">Cell membrane</location>
        <topology evidence="10">Peripheral membrane protein</topology>
        <orientation evidence="10">Cytoplasmic side</orientation>
    </subcellularLocation>
</comment>
<evidence type="ECO:0000256" key="6">
    <source>
        <dbReference type="ARBA" id="ARBA00022984"/>
    </source>
</evidence>
<keyword evidence="4 10" id="KW-0808">Transferase</keyword>
<keyword evidence="5 10" id="KW-0133">Cell shape</keyword>
<feature type="binding site" evidence="10">
    <location>
        <position position="293"/>
    </location>
    <ligand>
        <name>UDP-N-acetyl-alpha-D-glucosamine</name>
        <dbReference type="ChEBI" id="CHEBI:57705"/>
    </ligand>
</feature>
<proteinExistence type="inferred from homology"/>
<comment type="caution">
    <text evidence="13">The sequence shown here is derived from an EMBL/GenBank/DDBJ whole genome shotgun (WGS) entry which is preliminary data.</text>
</comment>
<dbReference type="InterPro" id="IPR006009">
    <property type="entry name" value="GlcNAc_MurG"/>
</dbReference>
<feature type="binding site" evidence="10">
    <location>
        <position position="163"/>
    </location>
    <ligand>
        <name>UDP-N-acetyl-alpha-D-glucosamine</name>
        <dbReference type="ChEBI" id="CHEBI:57705"/>
    </ligand>
</feature>
<evidence type="ECO:0000313" key="14">
    <source>
        <dbReference type="Proteomes" id="UP000295531"/>
    </source>
</evidence>
<dbReference type="GO" id="GO:0050511">
    <property type="term" value="F:undecaprenyldiphospho-muramoylpentapeptide beta-N-acetylglucosaminyltransferase activity"/>
    <property type="evidence" value="ECO:0007669"/>
    <property type="project" value="UniProtKB-UniRule"/>
</dbReference>
<feature type="binding site" evidence="10">
    <location>
        <position position="192"/>
    </location>
    <ligand>
        <name>UDP-N-acetyl-alpha-D-glucosamine</name>
        <dbReference type="ChEBI" id="CHEBI:57705"/>
    </ligand>
</feature>
<evidence type="ECO:0000259" key="12">
    <source>
        <dbReference type="Pfam" id="PF04101"/>
    </source>
</evidence>
<evidence type="ECO:0000256" key="5">
    <source>
        <dbReference type="ARBA" id="ARBA00022960"/>
    </source>
</evidence>
<dbReference type="GO" id="GO:0051991">
    <property type="term" value="F:UDP-N-acetyl-D-glucosamine:N-acetylmuramoyl-L-alanyl-D-glutamyl-meso-2,6-diaminopimelyl-D-alanyl-D-alanine-diphosphoundecaprenol 4-beta-N-acetylglucosaminlytransferase activity"/>
    <property type="evidence" value="ECO:0007669"/>
    <property type="project" value="RHEA"/>
</dbReference>
<feature type="domain" description="Glycosyltransferase family 28 N-terminal" evidence="11">
    <location>
        <begin position="4"/>
        <end position="140"/>
    </location>
</feature>
<evidence type="ECO:0000256" key="7">
    <source>
        <dbReference type="ARBA" id="ARBA00023136"/>
    </source>
</evidence>
<dbReference type="PANTHER" id="PTHR21015:SF22">
    <property type="entry name" value="GLYCOSYLTRANSFERASE"/>
    <property type="match status" value="1"/>
</dbReference>
<keyword evidence="9 10" id="KW-0961">Cell wall biogenesis/degradation</keyword>
<dbReference type="InterPro" id="IPR004276">
    <property type="entry name" value="GlycoTrans_28_N"/>
</dbReference>
<feature type="binding site" evidence="10">
    <location>
        <begin position="267"/>
        <end position="272"/>
    </location>
    <ligand>
        <name>UDP-N-acetyl-alpha-D-glucosamine</name>
        <dbReference type="ChEBI" id="CHEBI:57705"/>
    </ligand>
</feature>
<dbReference type="UniPathway" id="UPA00219"/>
<dbReference type="GO" id="GO:0009252">
    <property type="term" value="P:peptidoglycan biosynthetic process"/>
    <property type="evidence" value="ECO:0007669"/>
    <property type="project" value="UniProtKB-UniRule"/>
</dbReference>
<keyword evidence="3 10" id="KW-0328">Glycosyltransferase</keyword>
<dbReference type="GO" id="GO:0008360">
    <property type="term" value="P:regulation of cell shape"/>
    <property type="evidence" value="ECO:0007669"/>
    <property type="project" value="UniProtKB-KW"/>
</dbReference>
<dbReference type="RefSeq" id="WP_133539704.1">
    <property type="nucleotide sequence ID" value="NZ_SNXI01000008.1"/>
</dbReference>
<dbReference type="HAMAP" id="MF_00033">
    <property type="entry name" value="MurG"/>
    <property type="match status" value="1"/>
</dbReference>
<name>A0A4R6P5W4_9GAMM</name>
<comment type="function">
    <text evidence="10">Cell wall formation. Catalyzes the transfer of a GlcNAc subunit on undecaprenyl-pyrophosphoryl-MurNAc-pentapeptide (lipid intermediate I) to form undecaprenyl-pyrophosphoryl-MurNAc-(pentapeptide)GlcNAc (lipid intermediate II).</text>
</comment>
<dbReference type="SUPFAM" id="SSF53756">
    <property type="entry name" value="UDP-Glycosyltransferase/glycogen phosphorylase"/>
    <property type="match status" value="1"/>
</dbReference>
<organism evidence="13 14">
    <name type="scientific">Idiomarina aquatica</name>
    <dbReference type="NCBI Taxonomy" id="1327752"/>
    <lineage>
        <taxon>Bacteria</taxon>
        <taxon>Pseudomonadati</taxon>
        <taxon>Pseudomonadota</taxon>
        <taxon>Gammaproteobacteria</taxon>
        <taxon>Alteromonadales</taxon>
        <taxon>Idiomarinaceae</taxon>
        <taxon>Idiomarina</taxon>
    </lineage>
</organism>
<dbReference type="NCBIfam" id="TIGR01133">
    <property type="entry name" value="murG"/>
    <property type="match status" value="1"/>
</dbReference>
<keyword evidence="6 10" id="KW-0573">Peptidoglycan synthesis</keyword>
<evidence type="ECO:0000256" key="9">
    <source>
        <dbReference type="ARBA" id="ARBA00023316"/>
    </source>
</evidence>
<comment type="pathway">
    <text evidence="10">Cell wall biogenesis; peptidoglycan biosynthesis.</text>
</comment>
<dbReference type="EC" id="2.4.1.227" evidence="10"/>
<evidence type="ECO:0000256" key="8">
    <source>
        <dbReference type="ARBA" id="ARBA00023306"/>
    </source>
</evidence>
<evidence type="ECO:0000313" key="13">
    <source>
        <dbReference type="EMBL" id="TDP32686.1"/>
    </source>
</evidence>
<comment type="similarity">
    <text evidence="10">Belongs to the glycosyltransferase 28 family. MurG subfamily.</text>
</comment>
<dbReference type="Pfam" id="PF03033">
    <property type="entry name" value="Glyco_transf_28"/>
    <property type="match status" value="1"/>
</dbReference>
<dbReference type="Proteomes" id="UP000295531">
    <property type="component" value="Unassembled WGS sequence"/>
</dbReference>
<dbReference type="GO" id="GO:0071555">
    <property type="term" value="P:cell wall organization"/>
    <property type="evidence" value="ECO:0007669"/>
    <property type="project" value="UniProtKB-KW"/>
</dbReference>
<keyword evidence="1 10" id="KW-1003">Cell membrane</keyword>
<feature type="binding site" evidence="10">
    <location>
        <position position="248"/>
    </location>
    <ligand>
        <name>UDP-N-acetyl-alpha-D-glucosamine</name>
        <dbReference type="ChEBI" id="CHEBI:57705"/>
    </ligand>
</feature>
<evidence type="ECO:0000256" key="2">
    <source>
        <dbReference type="ARBA" id="ARBA00022618"/>
    </source>
</evidence>
<dbReference type="Pfam" id="PF04101">
    <property type="entry name" value="Glyco_tran_28_C"/>
    <property type="match status" value="1"/>
</dbReference>
<dbReference type="AlphaFoldDB" id="A0A4R6P5W4"/>
<keyword evidence="2 10" id="KW-0132">Cell division</keyword>
<evidence type="ECO:0000256" key="10">
    <source>
        <dbReference type="HAMAP-Rule" id="MF_00033"/>
    </source>
</evidence>
<keyword evidence="8 10" id="KW-0131">Cell cycle</keyword>
<evidence type="ECO:0000256" key="3">
    <source>
        <dbReference type="ARBA" id="ARBA00022676"/>
    </source>
</evidence>
<keyword evidence="7 10" id="KW-0472">Membrane</keyword>
<dbReference type="GO" id="GO:0051301">
    <property type="term" value="P:cell division"/>
    <property type="evidence" value="ECO:0007669"/>
    <property type="project" value="UniProtKB-KW"/>
</dbReference>
<dbReference type="OrthoDB" id="9808936at2"/>
<feature type="domain" description="Glycosyl transferase family 28 C-terminal" evidence="12">
    <location>
        <begin position="186"/>
        <end position="339"/>
    </location>
</feature>
<dbReference type="GO" id="GO:0005975">
    <property type="term" value="P:carbohydrate metabolic process"/>
    <property type="evidence" value="ECO:0007669"/>
    <property type="project" value="InterPro"/>
</dbReference>
<dbReference type="EMBL" id="SNXI01000008">
    <property type="protein sequence ID" value="TDP32686.1"/>
    <property type="molecule type" value="Genomic_DNA"/>
</dbReference>
<evidence type="ECO:0000256" key="1">
    <source>
        <dbReference type="ARBA" id="ARBA00022475"/>
    </source>
</evidence>
<dbReference type="Gene3D" id="3.40.50.2000">
    <property type="entry name" value="Glycogen Phosphorylase B"/>
    <property type="match status" value="2"/>
</dbReference>
<dbReference type="PANTHER" id="PTHR21015">
    <property type="entry name" value="UDP-N-ACETYLGLUCOSAMINE--N-ACETYLMURAMYL-(PENTAPEPTIDE) PYROPHOSPHORYL-UNDECAPRENOL N-ACETYLGLUCOSAMINE TRANSFERASE 1"/>
    <property type="match status" value="1"/>
</dbReference>
<comment type="catalytic activity">
    <reaction evidence="10">
        <text>di-trans,octa-cis-undecaprenyl diphospho-N-acetyl-alpha-D-muramoyl-L-alanyl-D-glutamyl-meso-2,6-diaminopimeloyl-D-alanyl-D-alanine + UDP-N-acetyl-alpha-D-glucosamine = di-trans,octa-cis-undecaprenyl diphospho-[N-acetyl-alpha-D-glucosaminyl-(1-&gt;4)]-N-acetyl-alpha-D-muramoyl-L-alanyl-D-glutamyl-meso-2,6-diaminopimeloyl-D-alanyl-D-alanine + UDP + H(+)</text>
        <dbReference type="Rhea" id="RHEA:31227"/>
        <dbReference type="ChEBI" id="CHEBI:15378"/>
        <dbReference type="ChEBI" id="CHEBI:57705"/>
        <dbReference type="ChEBI" id="CHEBI:58223"/>
        <dbReference type="ChEBI" id="CHEBI:61387"/>
        <dbReference type="ChEBI" id="CHEBI:61388"/>
        <dbReference type="EC" id="2.4.1.227"/>
    </reaction>
</comment>